<keyword evidence="3" id="KW-0233">DNA recombination</keyword>
<protein>
    <submittedName>
        <fullName evidence="5">Site-specific recombinase XerD</fullName>
    </submittedName>
</protein>
<evidence type="ECO:0000256" key="1">
    <source>
        <dbReference type="ARBA" id="ARBA00008857"/>
    </source>
</evidence>
<dbReference type="InterPro" id="IPR002104">
    <property type="entry name" value="Integrase_catalytic"/>
</dbReference>
<dbReference type="Pfam" id="PF00589">
    <property type="entry name" value="Phage_integrase"/>
    <property type="match status" value="1"/>
</dbReference>
<dbReference type="InterPro" id="IPR013762">
    <property type="entry name" value="Integrase-like_cat_sf"/>
</dbReference>
<comment type="similarity">
    <text evidence="1">Belongs to the 'phage' integrase family.</text>
</comment>
<dbReference type="GO" id="GO:0006310">
    <property type="term" value="P:DNA recombination"/>
    <property type="evidence" value="ECO:0007669"/>
    <property type="project" value="UniProtKB-KW"/>
</dbReference>
<dbReference type="PANTHER" id="PTHR30349:SF64">
    <property type="entry name" value="PROPHAGE INTEGRASE INTD-RELATED"/>
    <property type="match status" value="1"/>
</dbReference>
<name>A0A328YM04_9FLAO</name>
<keyword evidence="6" id="KW-1185">Reference proteome</keyword>
<dbReference type="Proteomes" id="UP000248840">
    <property type="component" value="Unassembled WGS sequence"/>
</dbReference>
<evidence type="ECO:0000259" key="4">
    <source>
        <dbReference type="PROSITE" id="PS51898"/>
    </source>
</evidence>
<dbReference type="Pfam" id="PF17293">
    <property type="entry name" value="Arm-DNA-bind_5"/>
    <property type="match status" value="1"/>
</dbReference>
<dbReference type="PROSITE" id="PS51898">
    <property type="entry name" value="TYR_RECOMBINASE"/>
    <property type="match status" value="1"/>
</dbReference>
<comment type="caution">
    <text evidence="5">The sequence shown here is derived from an EMBL/GenBank/DDBJ whole genome shotgun (WGS) entry which is preliminary data.</text>
</comment>
<evidence type="ECO:0000256" key="3">
    <source>
        <dbReference type="ARBA" id="ARBA00023172"/>
    </source>
</evidence>
<proteinExistence type="inferred from homology"/>
<reference evidence="5 6" key="1">
    <citation type="submission" date="2018-06" db="EMBL/GenBank/DDBJ databases">
        <title>Genomic Encyclopedia of Archaeal and Bacterial Type Strains, Phase II (KMG-II): from individual species to whole genera.</title>
        <authorList>
            <person name="Goeker M."/>
        </authorList>
    </citation>
    <scope>NUCLEOTIDE SEQUENCE [LARGE SCALE GENOMIC DNA]</scope>
    <source>
        <strain evidence="5 6">DSM 25663</strain>
    </source>
</reference>
<gene>
    <name evidence="5" type="ORF">CLV55_103184</name>
</gene>
<dbReference type="PANTHER" id="PTHR30349">
    <property type="entry name" value="PHAGE INTEGRASE-RELATED"/>
    <property type="match status" value="1"/>
</dbReference>
<dbReference type="InterPro" id="IPR050090">
    <property type="entry name" value="Tyrosine_recombinase_XerCD"/>
</dbReference>
<dbReference type="RefSeq" id="WP_245902679.1">
    <property type="nucleotide sequence ID" value="NZ_QLSZ01000003.1"/>
</dbReference>
<keyword evidence="2" id="KW-0238">DNA-binding</keyword>
<evidence type="ECO:0000256" key="2">
    <source>
        <dbReference type="ARBA" id="ARBA00023125"/>
    </source>
</evidence>
<evidence type="ECO:0000313" key="5">
    <source>
        <dbReference type="EMBL" id="RAR73865.1"/>
    </source>
</evidence>
<dbReference type="InterPro" id="IPR025269">
    <property type="entry name" value="SAM-like_dom"/>
</dbReference>
<dbReference type="InterPro" id="IPR010998">
    <property type="entry name" value="Integrase_recombinase_N"/>
</dbReference>
<dbReference type="GO" id="GO:0015074">
    <property type="term" value="P:DNA integration"/>
    <property type="evidence" value="ECO:0007669"/>
    <property type="project" value="InterPro"/>
</dbReference>
<dbReference type="Gene3D" id="1.10.443.10">
    <property type="entry name" value="Intergrase catalytic core"/>
    <property type="match status" value="1"/>
</dbReference>
<dbReference type="GO" id="GO:0003677">
    <property type="term" value="F:DNA binding"/>
    <property type="evidence" value="ECO:0007669"/>
    <property type="project" value="UniProtKB-KW"/>
</dbReference>
<evidence type="ECO:0000313" key="6">
    <source>
        <dbReference type="Proteomes" id="UP000248840"/>
    </source>
</evidence>
<dbReference type="InterPro" id="IPR011010">
    <property type="entry name" value="DNA_brk_join_enz"/>
</dbReference>
<dbReference type="EMBL" id="QLSZ01000003">
    <property type="protein sequence ID" value="RAR73865.1"/>
    <property type="molecule type" value="Genomic_DNA"/>
</dbReference>
<organism evidence="5 6">
    <name type="scientific">Flavobacterium aciduliphilum</name>
    <dbReference type="NCBI Taxonomy" id="1101402"/>
    <lineage>
        <taxon>Bacteria</taxon>
        <taxon>Pseudomonadati</taxon>
        <taxon>Bacteroidota</taxon>
        <taxon>Flavobacteriia</taxon>
        <taxon>Flavobacteriales</taxon>
        <taxon>Flavobacteriaceae</taxon>
        <taxon>Flavobacterium</taxon>
    </lineage>
</organism>
<sequence length="403" mass="47597">MIYIKKDKVKNSGECPIYFKILFKQQSITISTGKYISEERWVETDNLRRKLRVEKEKVLKEYLDLYVLKIEKIYNQIVKYQEDINISEFKLMILGKHKDDAMPTLLDIIDKHNQYFAKLVDVSERSKASLQKYKRVRDLIETFNSKKYGFKDIQIEKVNSGYIYNLESFLKFESEYKGKLGIKNNSTVKYFKNLKTICNYALKMELIEKNPFNLYSGKIKEVETCFLTEEELERIENKDFKIDRLERVKDIFLFSCYTGYAPVDALKLTRKNIIQDANKNLWIKTNRQKTDSRSNVPLLPQVIRIINKYQFESESLLPKISNQKMNAYLKEIAEIVGLDKNLTWYVSRHTFATTVTLGNGIKIENVSAMLGHKTIRQTQHYAKILDSSVSEDMQKLMEKFRDK</sequence>
<dbReference type="Gene3D" id="1.10.150.130">
    <property type="match status" value="1"/>
</dbReference>
<dbReference type="CDD" id="cd01185">
    <property type="entry name" value="INTN1_C_like"/>
    <property type="match status" value="1"/>
</dbReference>
<dbReference type="AlphaFoldDB" id="A0A328YM04"/>
<feature type="domain" description="Tyr recombinase" evidence="4">
    <location>
        <begin position="222"/>
        <end position="398"/>
    </location>
</feature>
<dbReference type="SUPFAM" id="SSF56349">
    <property type="entry name" value="DNA breaking-rejoining enzymes"/>
    <property type="match status" value="1"/>
</dbReference>
<dbReference type="InterPro" id="IPR035386">
    <property type="entry name" value="Arm-DNA-bind_5"/>
</dbReference>
<accession>A0A328YM04</accession>
<dbReference type="Pfam" id="PF13102">
    <property type="entry name" value="Phage_int_SAM_5"/>
    <property type="match status" value="1"/>
</dbReference>